<dbReference type="RefSeq" id="XP_031560224.1">
    <property type="nucleotide sequence ID" value="XM_031704364.1"/>
</dbReference>
<feature type="compositionally biased region" description="Polar residues" evidence="1">
    <location>
        <begin position="329"/>
        <end position="341"/>
    </location>
</feature>
<evidence type="ECO:0000256" key="1">
    <source>
        <dbReference type="SAM" id="MobiDB-lite"/>
    </source>
</evidence>
<evidence type="ECO:0000313" key="2">
    <source>
        <dbReference type="Proteomes" id="UP000515163"/>
    </source>
</evidence>
<accession>A0A6P8HUY1</accession>
<name>A0A6P8HUY1_ACTTE</name>
<sequence length="489" mass="56144">MESTKSADEVEKKLKLQLLAEESEDCVCSKASEKSFLGWRRYEEQKEHKKRCETSRAGNQALLRREKTLLAATGDFLFRHYESFDRYMAQYRENHSTSCMERELNLIPILGVDVPDPYFPKIANSSALMERIKIIEALSDFYKLPKDANSDVKNICLTGKKADPAERRYLPQTPKKSNNSTLPALIINSANDVNDVPCLPTVREGEDEEDCSGRQQGPSMDERCPEITKNDFNNCNRFENNEKNFRKTCTNLERESKPKLKESFVLPAAKLVCNESTDKEREYLRTTLPRIPLWIEYEPNKERQRKEMVLETLRIGKKCKASKKGSSSNETQGECLNLRSNLDTREGIPPPSRGNLRLGTTVRPATNQKDVKRKTNVPQTPQGRFDLHSNSYLSGSSHQSRKSKLPVETTFIKILGNQKVAPPKPSNVNTERKRDTPRTKIRRQSSSKEYQGIPLRYLRKFGRHNFNHVLEARSYKPETRKLGSTIIPN</sequence>
<feature type="region of interest" description="Disordered" evidence="1">
    <location>
        <begin position="201"/>
        <end position="223"/>
    </location>
</feature>
<dbReference type="InParanoid" id="A0A6P8HUY1"/>
<feature type="region of interest" description="Disordered" evidence="1">
    <location>
        <begin position="318"/>
        <end position="450"/>
    </location>
</feature>
<keyword evidence="2" id="KW-1185">Reference proteome</keyword>
<protein>
    <submittedName>
        <fullName evidence="3">Uncharacterized protein LOC116296355 isoform X1</fullName>
    </submittedName>
</protein>
<feature type="compositionally biased region" description="Polar residues" evidence="1">
    <location>
        <begin position="376"/>
        <end position="398"/>
    </location>
</feature>
<dbReference type="OrthoDB" id="5975130at2759"/>
<dbReference type="GeneID" id="116296355"/>
<evidence type="ECO:0000313" key="3">
    <source>
        <dbReference type="RefSeq" id="XP_031560224.1"/>
    </source>
</evidence>
<proteinExistence type="predicted"/>
<gene>
    <name evidence="3" type="primary">LOC116296355</name>
</gene>
<organism evidence="2 3">
    <name type="scientific">Actinia tenebrosa</name>
    <name type="common">Australian red waratah sea anemone</name>
    <dbReference type="NCBI Taxonomy" id="6105"/>
    <lineage>
        <taxon>Eukaryota</taxon>
        <taxon>Metazoa</taxon>
        <taxon>Cnidaria</taxon>
        <taxon>Anthozoa</taxon>
        <taxon>Hexacorallia</taxon>
        <taxon>Actiniaria</taxon>
        <taxon>Actiniidae</taxon>
        <taxon>Actinia</taxon>
    </lineage>
</organism>
<dbReference type="KEGG" id="aten:116296355"/>
<reference evidence="3" key="1">
    <citation type="submission" date="2025-08" db="UniProtKB">
        <authorList>
            <consortium name="RefSeq"/>
        </authorList>
    </citation>
    <scope>IDENTIFICATION</scope>
    <source>
        <tissue evidence="3">Tentacle</tissue>
    </source>
</reference>
<dbReference type="Proteomes" id="UP000515163">
    <property type="component" value="Unplaced"/>
</dbReference>
<dbReference type="AlphaFoldDB" id="A0A6P8HUY1"/>